<dbReference type="Pfam" id="PF13669">
    <property type="entry name" value="Glyoxalase_4"/>
    <property type="match status" value="1"/>
</dbReference>
<dbReference type="SUPFAM" id="SSF54593">
    <property type="entry name" value="Glyoxalase/Bleomycin resistance protein/Dihydroxybiphenyl dioxygenase"/>
    <property type="match status" value="1"/>
</dbReference>
<evidence type="ECO:0000256" key="1">
    <source>
        <dbReference type="ARBA" id="ARBA00022723"/>
    </source>
</evidence>
<accession>X0VEP5</accession>
<dbReference type="GO" id="GO:0046872">
    <property type="term" value="F:metal ion binding"/>
    <property type="evidence" value="ECO:0007669"/>
    <property type="project" value="UniProtKB-KW"/>
</dbReference>
<organism evidence="3">
    <name type="scientific">marine sediment metagenome</name>
    <dbReference type="NCBI Taxonomy" id="412755"/>
    <lineage>
        <taxon>unclassified sequences</taxon>
        <taxon>metagenomes</taxon>
        <taxon>ecological metagenomes</taxon>
    </lineage>
</organism>
<feature type="domain" description="VOC" evidence="2">
    <location>
        <begin position="140"/>
        <end position="168"/>
    </location>
</feature>
<dbReference type="InterPro" id="IPR029068">
    <property type="entry name" value="Glyas_Bleomycin-R_OHBP_Dase"/>
</dbReference>
<evidence type="ECO:0000259" key="2">
    <source>
        <dbReference type="PROSITE" id="PS51819"/>
    </source>
</evidence>
<name>X0VEP5_9ZZZZ</name>
<dbReference type="Gene3D" id="3.10.180.10">
    <property type="entry name" value="2,3-Dihydroxybiphenyl 1,2-Dioxygenase, domain 1"/>
    <property type="match status" value="1"/>
</dbReference>
<dbReference type="EMBL" id="BARS01032628">
    <property type="protein sequence ID" value="GAG16694.1"/>
    <property type="molecule type" value="Genomic_DNA"/>
</dbReference>
<dbReference type="GO" id="GO:0004493">
    <property type="term" value="F:methylmalonyl-CoA epimerase activity"/>
    <property type="evidence" value="ECO:0007669"/>
    <property type="project" value="TreeGrafter"/>
</dbReference>
<dbReference type="InterPro" id="IPR037523">
    <property type="entry name" value="VOC_core"/>
</dbReference>
<dbReference type="InterPro" id="IPR051785">
    <property type="entry name" value="MMCE/EMCE_epimerase"/>
</dbReference>
<keyword evidence="1" id="KW-0479">Metal-binding</keyword>
<gene>
    <name evidence="3" type="ORF">S01H1_50628</name>
</gene>
<evidence type="ECO:0000313" key="3">
    <source>
        <dbReference type="EMBL" id="GAG16694.1"/>
    </source>
</evidence>
<sequence>MGIAVHDMAAALRFYGEALGLPVVREGEAPARGARMTLLAVSGSYLELVQPTTAESPFAEHIGQRGEGLHHAALGTDDVNALVVALRDKGVPLQDAEPREGFTGRLSRLAPEAMDGALLEVVQPRPDLSGGAPQGGPVRRIDHVVLRLPDVDAASQRLRDYFGMETKR</sequence>
<feature type="non-terminal residue" evidence="3">
    <location>
        <position position="168"/>
    </location>
</feature>
<dbReference type="PANTHER" id="PTHR43048">
    <property type="entry name" value="METHYLMALONYL-COA EPIMERASE"/>
    <property type="match status" value="1"/>
</dbReference>
<dbReference type="PANTHER" id="PTHR43048:SF3">
    <property type="entry name" value="METHYLMALONYL-COA EPIMERASE, MITOCHONDRIAL"/>
    <property type="match status" value="1"/>
</dbReference>
<reference evidence="3" key="1">
    <citation type="journal article" date="2014" name="Front. Microbiol.">
        <title>High frequency of phylogenetically diverse reductive dehalogenase-homologous genes in deep subseafloor sedimentary metagenomes.</title>
        <authorList>
            <person name="Kawai M."/>
            <person name="Futagami T."/>
            <person name="Toyoda A."/>
            <person name="Takaki Y."/>
            <person name="Nishi S."/>
            <person name="Hori S."/>
            <person name="Arai W."/>
            <person name="Tsubouchi T."/>
            <person name="Morono Y."/>
            <person name="Uchiyama I."/>
            <person name="Ito T."/>
            <person name="Fujiyama A."/>
            <person name="Inagaki F."/>
            <person name="Takami H."/>
        </authorList>
    </citation>
    <scope>NUCLEOTIDE SEQUENCE</scope>
    <source>
        <strain evidence="3">Expedition CK06-06</strain>
    </source>
</reference>
<proteinExistence type="predicted"/>
<comment type="caution">
    <text evidence="3">The sequence shown here is derived from an EMBL/GenBank/DDBJ whole genome shotgun (WGS) entry which is preliminary data.</text>
</comment>
<dbReference type="PROSITE" id="PS51819">
    <property type="entry name" value="VOC"/>
    <property type="match status" value="2"/>
</dbReference>
<protein>
    <recommendedName>
        <fullName evidence="2">VOC domain-containing protein</fullName>
    </recommendedName>
</protein>
<dbReference type="AlphaFoldDB" id="X0VEP5"/>
<dbReference type="GO" id="GO:0046491">
    <property type="term" value="P:L-methylmalonyl-CoA metabolic process"/>
    <property type="evidence" value="ECO:0007669"/>
    <property type="project" value="TreeGrafter"/>
</dbReference>
<feature type="domain" description="VOC" evidence="2">
    <location>
        <begin position="1"/>
        <end position="124"/>
    </location>
</feature>